<dbReference type="PANTHER" id="PTHR10907:SF47">
    <property type="entry name" value="REGUCALCIN"/>
    <property type="match status" value="1"/>
</dbReference>
<dbReference type="Pfam" id="PF08450">
    <property type="entry name" value="SGL"/>
    <property type="match status" value="1"/>
</dbReference>
<evidence type="ECO:0000256" key="12">
    <source>
        <dbReference type="ARBA" id="ARBA00022801"/>
    </source>
</evidence>
<evidence type="ECO:0000256" key="1">
    <source>
        <dbReference type="ARBA" id="ARBA00001589"/>
    </source>
</evidence>
<organism evidence="16 17">
    <name type="scientific">Ferviditalea candida</name>
    <dbReference type="NCBI Taxonomy" id="3108399"/>
    <lineage>
        <taxon>Bacteria</taxon>
        <taxon>Bacillati</taxon>
        <taxon>Bacillota</taxon>
        <taxon>Bacilli</taxon>
        <taxon>Bacillales</taxon>
        <taxon>Paenibacillaceae</taxon>
        <taxon>Ferviditalea</taxon>
    </lineage>
</organism>
<accession>A0ABU5ZKC1</accession>
<dbReference type="RefSeq" id="WP_371755087.1">
    <property type="nucleotide sequence ID" value="NZ_JAYJLD010000025.1"/>
</dbReference>
<evidence type="ECO:0000256" key="4">
    <source>
        <dbReference type="ARBA" id="ARBA00001946"/>
    </source>
</evidence>
<evidence type="ECO:0000256" key="11">
    <source>
        <dbReference type="ARBA" id="ARBA00022723"/>
    </source>
</evidence>
<comment type="cofactor">
    <cofactor evidence="3">
        <name>Mn(2+)</name>
        <dbReference type="ChEBI" id="CHEBI:29035"/>
    </cofactor>
</comment>
<gene>
    <name evidence="16" type="ORF">VF724_15005</name>
</gene>
<evidence type="ECO:0000256" key="13">
    <source>
        <dbReference type="ARBA" id="ARBA00022837"/>
    </source>
</evidence>
<comment type="subcellular location">
    <subcellularLocation>
        <location evidence="6">Cytoplasm</location>
    </subcellularLocation>
</comment>
<comment type="caution">
    <text evidence="16">The sequence shown here is derived from an EMBL/GenBank/DDBJ whole genome shotgun (WGS) entry which is preliminary data.</text>
</comment>
<comment type="cofactor">
    <cofactor evidence="2">
        <name>Ca(2+)</name>
        <dbReference type="ChEBI" id="CHEBI:29108"/>
    </cofactor>
</comment>
<dbReference type="InterPro" id="IPR013658">
    <property type="entry name" value="SGL"/>
</dbReference>
<keyword evidence="10" id="KW-0963">Cytoplasm</keyword>
<comment type="similarity">
    <text evidence="7">Belongs to the SMP-30/CGR1 family.</text>
</comment>
<dbReference type="EC" id="3.1.1.17" evidence="8"/>
<keyword evidence="17" id="KW-1185">Reference proteome</keyword>
<dbReference type="InterPro" id="IPR011042">
    <property type="entry name" value="6-blade_b-propeller_TolB-like"/>
</dbReference>
<dbReference type="SUPFAM" id="SSF63829">
    <property type="entry name" value="Calcium-dependent phosphotriesterase"/>
    <property type="match status" value="1"/>
</dbReference>
<dbReference type="Gene3D" id="2.120.10.30">
    <property type="entry name" value="TolB, C-terminal domain"/>
    <property type="match status" value="1"/>
</dbReference>
<reference evidence="16" key="1">
    <citation type="submission" date="2023-12" db="EMBL/GenBank/DDBJ databases">
        <title>Fervidustalea candida gen. nov., sp. nov., a novel member of the family Paenibacillaceae isolated from a geothermal area.</title>
        <authorList>
            <person name="Li W.-J."/>
            <person name="Jiao J.-Y."/>
            <person name="Chen Y."/>
        </authorList>
    </citation>
    <scope>NUCLEOTIDE SEQUENCE</scope>
    <source>
        <strain evidence="16">SYSU GA230002</strain>
    </source>
</reference>
<dbReference type="PRINTS" id="PR01791">
    <property type="entry name" value="REGUCALCIN"/>
</dbReference>
<evidence type="ECO:0000259" key="15">
    <source>
        <dbReference type="Pfam" id="PF08450"/>
    </source>
</evidence>
<evidence type="ECO:0000256" key="5">
    <source>
        <dbReference type="ARBA" id="ARBA00001947"/>
    </source>
</evidence>
<evidence type="ECO:0000256" key="8">
    <source>
        <dbReference type="ARBA" id="ARBA00013227"/>
    </source>
</evidence>
<dbReference type="GO" id="GO:0016787">
    <property type="term" value="F:hydrolase activity"/>
    <property type="evidence" value="ECO:0007669"/>
    <property type="project" value="UniProtKB-KW"/>
</dbReference>
<evidence type="ECO:0000313" key="17">
    <source>
        <dbReference type="Proteomes" id="UP001310386"/>
    </source>
</evidence>
<evidence type="ECO:0000256" key="3">
    <source>
        <dbReference type="ARBA" id="ARBA00001936"/>
    </source>
</evidence>
<keyword evidence="13" id="KW-0106">Calcium</keyword>
<feature type="domain" description="SMP-30/Gluconolactonase/LRE-like region" evidence="15">
    <location>
        <begin position="15"/>
        <end position="258"/>
    </location>
</feature>
<dbReference type="Proteomes" id="UP001310386">
    <property type="component" value="Unassembled WGS sequence"/>
</dbReference>
<dbReference type="InterPro" id="IPR005511">
    <property type="entry name" value="SMP-30"/>
</dbReference>
<keyword evidence="12 16" id="KW-0378">Hydrolase</keyword>
<evidence type="ECO:0000256" key="2">
    <source>
        <dbReference type="ARBA" id="ARBA00001913"/>
    </source>
</evidence>
<protein>
    <recommendedName>
        <fullName evidence="9">Regucalcin</fullName>
        <ecNumber evidence="8">3.1.1.17</ecNumber>
    </recommendedName>
    <alternativeName>
        <fullName evidence="14">Gluconolactonase</fullName>
    </alternativeName>
</protein>
<dbReference type="EMBL" id="JAYJLD010000025">
    <property type="protein sequence ID" value="MEB3102964.1"/>
    <property type="molecule type" value="Genomic_DNA"/>
</dbReference>
<comment type="catalytic activity">
    <reaction evidence="1">
        <text>D-glucono-1,5-lactone + H2O = D-gluconate + H(+)</text>
        <dbReference type="Rhea" id="RHEA:10440"/>
        <dbReference type="ChEBI" id="CHEBI:15377"/>
        <dbReference type="ChEBI" id="CHEBI:15378"/>
        <dbReference type="ChEBI" id="CHEBI:16217"/>
        <dbReference type="ChEBI" id="CHEBI:18391"/>
        <dbReference type="EC" id="3.1.1.17"/>
    </reaction>
</comment>
<sequence length="292" mass="32228">MYEKLELVIDAKATLGEGPCWDANANTLYWTDIVEQKVHMYHPLSDTSQFIQVGQYVSAVVPRQSGGLVLAMHRGFYFYDFRNKQLTPIADPEQDKPGNRFNDGKCDVKGRFWAGTMNLEEQPGLGAFYCLSPDKSVTKMLDSVSVSNGIAWSSNNKTMYYIDTPTRAVTAFDFDLDSGSLARPRQIICIPEGEGLPDGMTIDEEGMLWIAHWDGAKVSRWNPETGECLEEVPVPASKVTSCAFGGSRMDELYITTARKGLSEAELREQPHAGGLFCIKTSVKGTAGHSFSG</sequence>
<evidence type="ECO:0000256" key="10">
    <source>
        <dbReference type="ARBA" id="ARBA00022490"/>
    </source>
</evidence>
<dbReference type="InterPro" id="IPR008367">
    <property type="entry name" value="Regucalcin"/>
</dbReference>
<evidence type="ECO:0000313" key="16">
    <source>
        <dbReference type="EMBL" id="MEB3102964.1"/>
    </source>
</evidence>
<dbReference type="PRINTS" id="PR01790">
    <property type="entry name" value="SMP30FAMILY"/>
</dbReference>
<evidence type="ECO:0000256" key="6">
    <source>
        <dbReference type="ARBA" id="ARBA00004496"/>
    </source>
</evidence>
<evidence type="ECO:0000256" key="9">
    <source>
        <dbReference type="ARBA" id="ARBA00016808"/>
    </source>
</evidence>
<keyword evidence="11" id="KW-0479">Metal-binding</keyword>
<evidence type="ECO:0000256" key="14">
    <source>
        <dbReference type="ARBA" id="ARBA00032464"/>
    </source>
</evidence>
<dbReference type="PANTHER" id="PTHR10907">
    <property type="entry name" value="REGUCALCIN"/>
    <property type="match status" value="1"/>
</dbReference>
<name>A0ABU5ZKC1_9BACL</name>
<comment type="cofactor">
    <cofactor evidence="4">
        <name>Mg(2+)</name>
        <dbReference type="ChEBI" id="CHEBI:18420"/>
    </cofactor>
</comment>
<comment type="cofactor">
    <cofactor evidence="5">
        <name>Zn(2+)</name>
        <dbReference type="ChEBI" id="CHEBI:29105"/>
    </cofactor>
</comment>
<evidence type="ECO:0000256" key="7">
    <source>
        <dbReference type="ARBA" id="ARBA00008853"/>
    </source>
</evidence>
<proteinExistence type="inferred from homology"/>